<evidence type="ECO:0000313" key="2">
    <source>
        <dbReference type="Proteomes" id="UP001054837"/>
    </source>
</evidence>
<protein>
    <submittedName>
        <fullName evidence="1">Uncharacterized protein</fullName>
    </submittedName>
</protein>
<dbReference type="Proteomes" id="UP001054837">
    <property type="component" value="Unassembled WGS sequence"/>
</dbReference>
<dbReference type="AlphaFoldDB" id="A0AAV4SUA0"/>
<accession>A0AAV4SUA0</accession>
<organism evidence="1 2">
    <name type="scientific">Caerostris darwini</name>
    <dbReference type="NCBI Taxonomy" id="1538125"/>
    <lineage>
        <taxon>Eukaryota</taxon>
        <taxon>Metazoa</taxon>
        <taxon>Ecdysozoa</taxon>
        <taxon>Arthropoda</taxon>
        <taxon>Chelicerata</taxon>
        <taxon>Arachnida</taxon>
        <taxon>Araneae</taxon>
        <taxon>Araneomorphae</taxon>
        <taxon>Entelegynae</taxon>
        <taxon>Araneoidea</taxon>
        <taxon>Araneidae</taxon>
        <taxon>Caerostris</taxon>
    </lineage>
</organism>
<reference evidence="1 2" key="1">
    <citation type="submission" date="2021-06" db="EMBL/GenBank/DDBJ databases">
        <title>Caerostris darwini draft genome.</title>
        <authorList>
            <person name="Kono N."/>
            <person name="Arakawa K."/>
        </authorList>
    </citation>
    <scope>NUCLEOTIDE SEQUENCE [LARGE SCALE GENOMIC DNA]</scope>
</reference>
<evidence type="ECO:0000313" key="1">
    <source>
        <dbReference type="EMBL" id="GIY36997.1"/>
    </source>
</evidence>
<name>A0AAV4SUA0_9ARAC</name>
<dbReference type="EMBL" id="BPLQ01008395">
    <property type="protein sequence ID" value="GIY36997.1"/>
    <property type="molecule type" value="Genomic_DNA"/>
</dbReference>
<keyword evidence="2" id="KW-1185">Reference proteome</keyword>
<gene>
    <name evidence="1" type="ORF">CDAR_124131</name>
</gene>
<sequence>MLYKYQSSVHLVIINAIRIQTRVLIKSEMLHQISSSSMRYLPEVNLREALRRFASSLFYWGRTAGTVDYIWRQQQLGMSLPFQRGLVFHISIFFPMKLDESFV</sequence>
<comment type="caution">
    <text evidence="1">The sequence shown here is derived from an EMBL/GenBank/DDBJ whole genome shotgun (WGS) entry which is preliminary data.</text>
</comment>
<proteinExistence type="predicted"/>